<comment type="caution">
    <text evidence="2">The sequence shown here is derived from an EMBL/GenBank/DDBJ whole genome shotgun (WGS) entry which is preliminary data.</text>
</comment>
<evidence type="ECO:0000256" key="1">
    <source>
        <dbReference type="SAM" id="MobiDB-lite"/>
    </source>
</evidence>
<evidence type="ECO:0000313" key="3">
    <source>
        <dbReference type="Proteomes" id="UP000295264"/>
    </source>
</evidence>
<gene>
    <name evidence="2" type="ORF">DBR06_SOUSAS19710066</name>
</gene>
<keyword evidence="3" id="KW-1185">Reference proteome</keyword>
<evidence type="ECO:0000313" key="2">
    <source>
        <dbReference type="EMBL" id="TEA40851.1"/>
    </source>
</evidence>
<feature type="region of interest" description="Disordered" evidence="1">
    <location>
        <begin position="38"/>
        <end position="57"/>
    </location>
</feature>
<feature type="non-terminal residue" evidence="2">
    <location>
        <position position="1"/>
    </location>
</feature>
<accession>A0A484GZP4</accession>
<organism evidence="2 3">
    <name type="scientific">Sousa chinensis</name>
    <name type="common">Indo-pacific humpbacked dolphin</name>
    <name type="synonym">Steno chinensis</name>
    <dbReference type="NCBI Taxonomy" id="103600"/>
    <lineage>
        <taxon>Eukaryota</taxon>
        <taxon>Metazoa</taxon>
        <taxon>Chordata</taxon>
        <taxon>Craniata</taxon>
        <taxon>Vertebrata</taxon>
        <taxon>Euteleostomi</taxon>
        <taxon>Mammalia</taxon>
        <taxon>Eutheria</taxon>
        <taxon>Laurasiatheria</taxon>
        <taxon>Artiodactyla</taxon>
        <taxon>Whippomorpha</taxon>
        <taxon>Cetacea</taxon>
        <taxon>Odontoceti</taxon>
        <taxon>Delphinidae</taxon>
        <taxon>Sousa</taxon>
    </lineage>
</organism>
<dbReference type="EMBL" id="QWLN02002230">
    <property type="protein sequence ID" value="TEA40851.1"/>
    <property type="molecule type" value="Genomic_DNA"/>
</dbReference>
<dbReference type="Proteomes" id="UP000295264">
    <property type="component" value="Unassembled WGS sequence"/>
</dbReference>
<reference evidence="2 3" key="1">
    <citation type="journal article" date="2018" name="Genomics">
        <title>Molecular footprints of inshore aquatic adaptation in Indo-Pacific humpback dolphin (Sousa chinensis).</title>
        <authorList>
            <person name="Ming Y."/>
            <person name="Jian J."/>
            <person name="Yu F."/>
            <person name="Yu X."/>
            <person name="Wang J."/>
            <person name="Liu W."/>
        </authorList>
    </citation>
    <scope>NUCLEOTIDE SEQUENCE [LARGE SCALE GENOMIC DNA]</scope>
    <source>
        <strain evidence="2">MY-2018</strain>
        <tissue evidence="2">Skin</tissue>
    </source>
</reference>
<protein>
    <submittedName>
        <fullName evidence="2">Uncharacterized protein</fullName>
    </submittedName>
</protein>
<proteinExistence type="predicted"/>
<sequence>DGGRAREAAVAVCVGGLHLWSAPGLAGTPAAVALPGLEKEEAAGQAGGDAEEAGPGL</sequence>
<dbReference type="AlphaFoldDB" id="A0A484GZP4"/>
<name>A0A484GZP4_SOUCH</name>